<feature type="transmembrane region" description="Helical" evidence="1">
    <location>
        <begin position="20"/>
        <end position="46"/>
    </location>
</feature>
<comment type="caution">
    <text evidence="2">The sequence shown here is derived from an EMBL/GenBank/DDBJ whole genome shotgun (WGS) entry which is preliminary data.</text>
</comment>
<feature type="transmembrane region" description="Helical" evidence="1">
    <location>
        <begin position="130"/>
        <end position="151"/>
    </location>
</feature>
<dbReference type="EMBL" id="JANIEK010000004">
    <property type="protein sequence ID" value="MCT4794317.1"/>
    <property type="molecule type" value="Genomic_DNA"/>
</dbReference>
<keyword evidence="1" id="KW-1133">Transmembrane helix</keyword>
<keyword evidence="1" id="KW-0472">Membrane</keyword>
<evidence type="ECO:0000313" key="3">
    <source>
        <dbReference type="Proteomes" id="UP001206821"/>
    </source>
</evidence>
<keyword evidence="3" id="KW-1185">Reference proteome</keyword>
<organism evidence="2 3">
    <name type="scientific">Exiguobacterium alkaliphilum</name>
    <dbReference type="NCBI Taxonomy" id="1428684"/>
    <lineage>
        <taxon>Bacteria</taxon>
        <taxon>Bacillati</taxon>
        <taxon>Bacillota</taxon>
        <taxon>Bacilli</taxon>
        <taxon>Bacillales</taxon>
        <taxon>Bacillales Family XII. Incertae Sedis</taxon>
        <taxon>Exiguobacterium</taxon>
    </lineage>
</organism>
<evidence type="ECO:0000313" key="2">
    <source>
        <dbReference type="EMBL" id="MCT4794317.1"/>
    </source>
</evidence>
<name>A0ABT2KTN0_9BACL</name>
<sequence>MGQLSNVVAGSFMTAEEFSILTISPLFIINVVIGIGILIAICIIDVESWKEFFIFLWMTIWASLFVSVYAMAWYVRIKYDTSPDFTESFGIDSFPGWGAYFSQMLHGSNVTQNALLHALFLFWMRKNNAWYVWVLKVPSLFFVSLFFIKYIPIVFQWLFR</sequence>
<keyword evidence="1" id="KW-0812">Transmembrane</keyword>
<reference evidence="2 3" key="1">
    <citation type="submission" date="2022-07" db="EMBL/GenBank/DDBJ databases">
        <title>Genomic and pangenome structural analysis of the polyextremophile Exiguobacterium.</title>
        <authorList>
            <person name="Shen L."/>
        </authorList>
    </citation>
    <scope>NUCLEOTIDE SEQUENCE [LARGE SCALE GENOMIC DNA]</scope>
    <source>
        <strain evidence="2 3">12_1</strain>
    </source>
</reference>
<evidence type="ECO:0000256" key="1">
    <source>
        <dbReference type="SAM" id="Phobius"/>
    </source>
</evidence>
<gene>
    <name evidence="2" type="ORF">NQG31_02115</name>
</gene>
<dbReference type="Proteomes" id="UP001206821">
    <property type="component" value="Unassembled WGS sequence"/>
</dbReference>
<proteinExistence type="predicted"/>
<feature type="transmembrane region" description="Helical" evidence="1">
    <location>
        <begin position="53"/>
        <end position="75"/>
    </location>
</feature>
<accession>A0ABT2KTN0</accession>
<protein>
    <submittedName>
        <fullName evidence="2">Uncharacterized protein</fullName>
    </submittedName>
</protein>